<dbReference type="Proteomes" id="UP000255098">
    <property type="component" value="Unassembled WGS sequence"/>
</dbReference>
<dbReference type="RefSeq" id="WP_115249435.1">
    <property type="nucleotide sequence ID" value="NZ_UGSP01000001.1"/>
</dbReference>
<protein>
    <submittedName>
        <fullName evidence="1">Uncharacterized protein</fullName>
    </submittedName>
</protein>
<dbReference type="Pfam" id="PF22397">
    <property type="entry name" value="NADAR-DarT1"/>
    <property type="match status" value="1"/>
</dbReference>
<sequence>MTKKSIGKSKRPIFIPDRENIGVIEKNIEFDWHMGMSSEVRRRSIHSLHNEAKKYGYKKILEASSKSEQEIGIQLSAFFLRNIKGYPVENLFQSSKVFENGGPYRDLLTVTPREAKKDRRLKESGNLINFTFNGKDYPLEPKSLFYDWLYLNVLFSDRNVELRDSLFDQKFDAFTDIEFNPDKSFSCQARTLALCVSLYENESVKDFIQDPVGFSTEFKLYRTGNSISKENKNLTLF</sequence>
<accession>A0A379AR77</accession>
<gene>
    <name evidence="1" type="ORF">NCTC11297_01226</name>
</gene>
<evidence type="ECO:0000313" key="1">
    <source>
        <dbReference type="EMBL" id="SUB24196.1"/>
    </source>
</evidence>
<dbReference type="InterPro" id="IPR053913">
    <property type="entry name" value="NADAR-DarT1"/>
</dbReference>
<dbReference type="GeneID" id="300133433"/>
<dbReference type="EMBL" id="UGSP01000001">
    <property type="protein sequence ID" value="SUB24196.1"/>
    <property type="molecule type" value="Genomic_DNA"/>
</dbReference>
<proteinExistence type="predicted"/>
<name>A0A379AR77_AVIAV</name>
<reference evidence="1 2" key="1">
    <citation type="submission" date="2018-06" db="EMBL/GenBank/DDBJ databases">
        <authorList>
            <consortium name="Pathogen Informatics"/>
            <person name="Doyle S."/>
        </authorList>
    </citation>
    <scope>NUCLEOTIDE SEQUENCE [LARGE SCALE GENOMIC DNA]</scope>
    <source>
        <strain evidence="2">NCTC 11297</strain>
    </source>
</reference>
<organism evidence="1 2">
    <name type="scientific">Avibacterium avium</name>
    <name type="common">Pasteurella avium</name>
    <dbReference type="NCBI Taxonomy" id="751"/>
    <lineage>
        <taxon>Bacteria</taxon>
        <taxon>Pseudomonadati</taxon>
        <taxon>Pseudomonadota</taxon>
        <taxon>Gammaproteobacteria</taxon>
        <taxon>Pasteurellales</taxon>
        <taxon>Pasteurellaceae</taxon>
        <taxon>Avibacterium</taxon>
    </lineage>
</organism>
<evidence type="ECO:0000313" key="2">
    <source>
        <dbReference type="Proteomes" id="UP000255098"/>
    </source>
</evidence>
<keyword evidence="2" id="KW-1185">Reference proteome</keyword>
<dbReference type="AlphaFoldDB" id="A0A379AR77"/>